<feature type="binding site" evidence="4">
    <location>
        <position position="354"/>
    </location>
    <ligand>
        <name>S-methyl-5'-thioadenosine</name>
        <dbReference type="ChEBI" id="CHEBI:17509"/>
    </ligand>
</feature>
<proteinExistence type="inferred from homology"/>
<feature type="compositionally biased region" description="Low complexity" evidence="6">
    <location>
        <begin position="10"/>
        <end position="30"/>
    </location>
</feature>
<keyword evidence="3 4" id="KW-0620">Polyamine biosynthesis</keyword>
<keyword evidence="4" id="KW-0472">Membrane</keyword>
<dbReference type="Gene3D" id="3.40.50.150">
    <property type="entry name" value="Vaccinia Virus protein VP39"/>
    <property type="match status" value="1"/>
</dbReference>
<dbReference type="AlphaFoldDB" id="A0A2H1IJX4"/>
<dbReference type="GO" id="GO:0010487">
    <property type="term" value="F:thermospermine synthase activity"/>
    <property type="evidence" value="ECO:0007669"/>
    <property type="project" value="UniProtKB-ARBA"/>
</dbReference>
<dbReference type="PROSITE" id="PS51006">
    <property type="entry name" value="PABS_2"/>
    <property type="match status" value="1"/>
</dbReference>
<feature type="transmembrane region" description="Helical" evidence="4">
    <location>
        <begin position="103"/>
        <end position="130"/>
    </location>
</feature>
<dbReference type="RefSeq" id="WP_257944031.1">
    <property type="nucleotide sequence ID" value="NZ_FXZA01000004.1"/>
</dbReference>
<dbReference type="PROSITE" id="PS01330">
    <property type="entry name" value="PABS_1"/>
    <property type="match status" value="1"/>
</dbReference>
<feature type="binding site" evidence="4">
    <location>
        <position position="280"/>
    </location>
    <ligand>
        <name>S-methyl-5'-thioadenosine</name>
        <dbReference type="ChEBI" id="CHEBI:17509"/>
    </ligand>
</feature>
<evidence type="ECO:0000259" key="7">
    <source>
        <dbReference type="PROSITE" id="PS51006"/>
    </source>
</evidence>
<keyword evidence="2 4" id="KW-0808">Transferase</keyword>
<dbReference type="InterPro" id="IPR030374">
    <property type="entry name" value="PABS"/>
</dbReference>
<evidence type="ECO:0000256" key="4">
    <source>
        <dbReference type="HAMAP-Rule" id="MF_00198"/>
    </source>
</evidence>
<dbReference type="NCBIfam" id="NF002956">
    <property type="entry name" value="PRK03612.1"/>
    <property type="match status" value="1"/>
</dbReference>
<dbReference type="EMBL" id="FXZA01000004">
    <property type="protein sequence ID" value="SMX75499.1"/>
    <property type="molecule type" value="Genomic_DNA"/>
</dbReference>
<feature type="binding site" evidence="4">
    <location>
        <position position="312"/>
    </location>
    <ligand>
        <name>spermidine</name>
        <dbReference type="ChEBI" id="CHEBI:57834"/>
    </ligand>
</feature>
<keyword evidence="4" id="KW-1003">Cell membrane</keyword>
<evidence type="ECO:0000256" key="5">
    <source>
        <dbReference type="PROSITE-ProRule" id="PRU00354"/>
    </source>
</evidence>
<keyword evidence="4" id="KW-0812">Transmembrane</keyword>
<dbReference type="SUPFAM" id="SSF103473">
    <property type="entry name" value="MFS general substrate transporter"/>
    <property type="match status" value="1"/>
</dbReference>
<comment type="catalytic activity">
    <reaction evidence="4">
        <text>S-adenosyl 3-(methylsulfanyl)propylamine + putrescine = S-methyl-5'-thioadenosine + spermidine + H(+)</text>
        <dbReference type="Rhea" id="RHEA:12721"/>
        <dbReference type="ChEBI" id="CHEBI:15378"/>
        <dbReference type="ChEBI" id="CHEBI:17509"/>
        <dbReference type="ChEBI" id="CHEBI:57443"/>
        <dbReference type="ChEBI" id="CHEBI:57834"/>
        <dbReference type="ChEBI" id="CHEBI:326268"/>
        <dbReference type="EC" id="2.5.1.16"/>
    </reaction>
</comment>
<dbReference type="UniPathway" id="UPA00248">
    <property type="reaction ID" value="UER00314"/>
</dbReference>
<dbReference type="CDD" id="cd02440">
    <property type="entry name" value="AdoMet_MTases"/>
    <property type="match status" value="1"/>
</dbReference>
<evidence type="ECO:0000256" key="2">
    <source>
        <dbReference type="ARBA" id="ARBA00022679"/>
    </source>
</evidence>
<comment type="subcellular location">
    <subcellularLocation>
        <location evidence="4">Cell membrane</location>
        <topology evidence="4">Multi-pass membrane protein</topology>
    </subcellularLocation>
</comment>
<evidence type="ECO:0000313" key="9">
    <source>
        <dbReference type="Proteomes" id="UP000234498"/>
    </source>
</evidence>
<feature type="domain" description="PABS" evidence="7">
    <location>
        <begin position="250"/>
        <end position="486"/>
    </location>
</feature>
<comment type="similarity">
    <text evidence="1 4">Belongs to the spermidine/spermine synthase family.</text>
</comment>
<dbReference type="InterPro" id="IPR036259">
    <property type="entry name" value="MFS_trans_sf"/>
</dbReference>
<dbReference type="Pfam" id="PF01564">
    <property type="entry name" value="Spermine_synth"/>
    <property type="match status" value="1"/>
</dbReference>
<dbReference type="GO" id="GO:0005886">
    <property type="term" value="C:plasma membrane"/>
    <property type="evidence" value="ECO:0007669"/>
    <property type="project" value="UniProtKB-SubCell"/>
</dbReference>
<gene>
    <name evidence="4" type="primary">speE</name>
    <name evidence="8" type="ORF">BLIN101_01276</name>
</gene>
<evidence type="ECO:0000256" key="6">
    <source>
        <dbReference type="SAM" id="MobiDB-lite"/>
    </source>
</evidence>
<comment type="subunit">
    <text evidence="4">Homodimer or homotetramer.</text>
</comment>
<dbReference type="EC" id="2.5.1.16" evidence="4"/>
<dbReference type="GO" id="GO:0008295">
    <property type="term" value="P:spermidine biosynthetic process"/>
    <property type="evidence" value="ECO:0007669"/>
    <property type="project" value="UniProtKB-UniRule"/>
</dbReference>
<evidence type="ECO:0000313" key="8">
    <source>
        <dbReference type="EMBL" id="SMX75499.1"/>
    </source>
</evidence>
<protein>
    <recommendedName>
        <fullName evidence="4">Polyamine aminopropyltransferase</fullName>
    </recommendedName>
    <alternativeName>
        <fullName evidence="4">Putrescine aminopropyltransferase</fullName>
        <shortName evidence="4">PAPT</shortName>
    </alternativeName>
    <alternativeName>
        <fullName evidence="4">Spermidine synthase</fullName>
        <shortName evidence="4">SPDS</shortName>
        <shortName evidence="4">SPDSY</shortName>
        <ecNumber evidence="4">2.5.1.16</ecNumber>
    </alternativeName>
</protein>
<feature type="transmembrane region" description="Helical" evidence="4">
    <location>
        <begin position="179"/>
        <end position="200"/>
    </location>
</feature>
<feature type="transmembrane region" description="Helical" evidence="4">
    <location>
        <begin position="206"/>
        <end position="225"/>
    </location>
</feature>
<dbReference type="PANTHER" id="PTHR43317:SF1">
    <property type="entry name" value="THERMOSPERMINE SYNTHASE ACAULIS5"/>
    <property type="match status" value="1"/>
</dbReference>
<comment type="pathway">
    <text evidence="4">Amine and polyamine biosynthesis; spermidine biosynthesis; spermidine from putrescine: step 1/1.</text>
</comment>
<name>A0A2H1IJX4_BRELN</name>
<dbReference type="HAMAP" id="MF_00198">
    <property type="entry name" value="Spermidine_synth"/>
    <property type="match status" value="1"/>
</dbReference>
<sequence>MSTADESGQTSAATAPTDSTTDTATTTEAARPVTLPMRPGPARFFVLLAVFICASCGMVYELALVALGSYLLGDTIVQASIVLAVMVFAMGVGSLATKRLTGFAAVSFALIEAALGIIGGLSVILLYLAFAFADVYTVAMVALAFVIGALIGAEIPLLMELVQRIRAQKASSAVADLFAADYVGGLVGGLAFPFLLLPLLGLPRGALAVGMTNALVGILIVLWLFRTEISRAATLMLAAVLVLILGGLTVVWVYTDDIEVTTRQRLYRDPIVYSQRSDYQEIVLTEAKRTGDTRLFLNGDLQFASADEYRYHESLVHPLLAGPRRNVLVLGGGDGLAVREILKYPDVESVTLVDLDPAVLELAKTTELFTDFNDDSLDDPRVTTIAADAFTWLREAKHTAYDAVIADLPDPDDVATSKLYSIEFYGLIRQVMSPEARLVVQAGSPYFAPEAYWGIGEAVAEAGLSTTPYHVDVPSFGDWGYFLADLGGEGPEVSVPDDAPSGLKFVTSEVLAASTTFPPDRDRVSVGTVEASTLLHPRVLDQERGAWVGY</sequence>
<organism evidence="8 9">
    <name type="scientific">Brevibacterium linens</name>
    <dbReference type="NCBI Taxonomy" id="1703"/>
    <lineage>
        <taxon>Bacteria</taxon>
        <taxon>Bacillati</taxon>
        <taxon>Actinomycetota</taxon>
        <taxon>Actinomycetes</taxon>
        <taxon>Micrococcales</taxon>
        <taxon>Brevibacteriaceae</taxon>
        <taxon>Brevibacterium</taxon>
    </lineage>
</organism>
<keyword evidence="4" id="KW-1133">Transmembrane helix</keyword>
<feature type="transmembrane region" description="Helical" evidence="4">
    <location>
        <begin position="44"/>
        <end position="70"/>
    </location>
</feature>
<dbReference type="InterPro" id="IPR029063">
    <property type="entry name" value="SAM-dependent_MTases_sf"/>
</dbReference>
<feature type="transmembrane region" description="Helical" evidence="4">
    <location>
        <begin position="232"/>
        <end position="254"/>
    </location>
</feature>
<dbReference type="InterPro" id="IPR001045">
    <property type="entry name" value="Spermi_synthase"/>
</dbReference>
<comment type="function">
    <text evidence="4">Catalyzes the irreversible transfer of a propylamine group from the amino donor S-adenosylmethioninamine (decarboxy-AdoMet) to putrescine (1,4-diaminobutane) to yield spermidine.</text>
</comment>
<feature type="transmembrane region" description="Helical" evidence="4">
    <location>
        <begin position="76"/>
        <end position="96"/>
    </location>
</feature>
<evidence type="ECO:0000256" key="3">
    <source>
        <dbReference type="ARBA" id="ARBA00023115"/>
    </source>
</evidence>
<dbReference type="InterPro" id="IPR030373">
    <property type="entry name" value="PABS_CS"/>
</dbReference>
<accession>A0A2H1IJX4</accession>
<feature type="active site" description="Proton acceptor" evidence="4 5">
    <location>
        <position position="407"/>
    </location>
</feature>
<feature type="transmembrane region" description="Helical" evidence="4">
    <location>
        <begin position="136"/>
        <end position="158"/>
    </location>
</feature>
<feature type="binding site" evidence="4">
    <location>
        <position position="334"/>
    </location>
    <ligand>
        <name>spermidine</name>
        <dbReference type="ChEBI" id="CHEBI:57834"/>
    </ligand>
</feature>
<dbReference type="SUPFAM" id="SSF53335">
    <property type="entry name" value="S-adenosyl-L-methionine-dependent methyltransferases"/>
    <property type="match status" value="1"/>
</dbReference>
<evidence type="ECO:0000256" key="1">
    <source>
        <dbReference type="ARBA" id="ARBA00007867"/>
    </source>
</evidence>
<feature type="region of interest" description="Disordered" evidence="6">
    <location>
        <begin position="1"/>
        <end position="34"/>
    </location>
</feature>
<dbReference type="PANTHER" id="PTHR43317">
    <property type="entry name" value="THERMOSPERMINE SYNTHASE ACAULIS5"/>
    <property type="match status" value="1"/>
</dbReference>
<dbReference type="Proteomes" id="UP000234498">
    <property type="component" value="Unassembled WGS sequence"/>
</dbReference>
<comment type="caution">
    <text evidence="4">Lacks conserved residue(s) required for the propagation of feature annotation.</text>
</comment>
<dbReference type="GO" id="GO:0004766">
    <property type="term" value="F:spermidine synthase activity"/>
    <property type="evidence" value="ECO:0007669"/>
    <property type="project" value="UniProtKB-UniRule"/>
</dbReference>
<reference evidence="8 9" key="1">
    <citation type="submission" date="2017-03" db="EMBL/GenBank/DDBJ databases">
        <authorList>
            <person name="Afonso C.L."/>
            <person name="Miller P.J."/>
            <person name="Scott M.A."/>
            <person name="Spackman E."/>
            <person name="Goraichik I."/>
            <person name="Dimitrov K.M."/>
            <person name="Suarez D.L."/>
            <person name="Swayne D.E."/>
        </authorList>
    </citation>
    <scope>NUCLEOTIDE SEQUENCE [LARGE SCALE GENOMIC DNA]</scope>
    <source>
        <strain evidence="8 9">Mu101</strain>
    </source>
</reference>
<feature type="binding site" evidence="4">
    <location>
        <begin position="388"/>
        <end position="389"/>
    </location>
    <ligand>
        <name>S-methyl-5'-thioadenosine</name>
        <dbReference type="ChEBI" id="CHEBI:17509"/>
    </ligand>
</feature>
<keyword evidence="4" id="KW-0745">Spermidine biosynthesis</keyword>